<dbReference type="EMBL" id="JAVRHX010000001">
    <property type="protein sequence ID" value="MDT0594040.1"/>
    <property type="molecule type" value="Genomic_DNA"/>
</dbReference>
<proteinExistence type="predicted"/>
<sequence length="226" mass="24031">MKTLKILFTSALLFAASNINANLIEGSFSQVGFEGGGSITGYFKGTDVDLDGQIRTVGFFTNLLIPTLQQTNELEYAEITFSGFNSTQGDHTLIFDGALAAVNPFYRPFFSFAYNIGSGEIGDEANEGMSFAVGAPSTNYVLGELFADIFLPDIDLTMPETNTFGSCDGINVCGAVLEFIPAGQNSIDTVFQSLSKGAVGVVSAPASLSLLLLGFVCMFVKLRKNT</sequence>
<evidence type="ECO:0000256" key="2">
    <source>
        <dbReference type="SAM" id="SignalP"/>
    </source>
</evidence>
<keyword evidence="1" id="KW-1133">Transmembrane helix</keyword>
<evidence type="ECO:0008006" key="5">
    <source>
        <dbReference type="Google" id="ProtNLM"/>
    </source>
</evidence>
<keyword evidence="2" id="KW-0732">Signal</keyword>
<protein>
    <recommendedName>
        <fullName evidence="5">PEP-CTERM sorting domain-containing protein</fullName>
    </recommendedName>
</protein>
<organism evidence="3 4">
    <name type="scientific">Glaciecola petra</name>
    <dbReference type="NCBI Taxonomy" id="3075602"/>
    <lineage>
        <taxon>Bacteria</taxon>
        <taxon>Pseudomonadati</taxon>
        <taxon>Pseudomonadota</taxon>
        <taxon>Gammaproteobacteria</taxon>
        <taxon>Alteromonadales</taxon>
        <taxon>Alteromonadaceae</taxon>
        <taxon>Glaciecola</taxon>
    </lineage>
</organism>
<keyword evidence="1" id="KW-0472">Membrane</keyword>
<name>A0ABU2ZN53_9ALTE</name>
<feature type="chain" id="PRO_5045764056" description="PEP-CTERM sorting domain-containing protein" evidence="2">
    <location>
        <begin position="22"/>
        <end position="226"/>
    </location>
</feature>
<evidence type="ECO:0000256" key="1">
    <source>
        <dbReference type="SAM" id="Phobius"/>
    </source>
</evidence>
<keyword evidence="1" id="KW-0812">Transmembrane</keyword>
<feature type="transmembrane region" description="Helical" evidence="1">
    <location>
        <begin position="198"/>
        <end position="220"/>
    </location>
</feature>
<reference evidence="3 4" key="1">
    <citation type="submission" date="2023-09" db="EMBL/GenBank/DDBJ databases">
        <authorList>
            <person name="Rey-Velasco X."/>
        </authorList>
    </citation>
    <scope>NUCLEOTIDE SEQUENCE [LARGE SCALE GENOMIC DNA]</scope>
    <source>
        <strain evidence="3 4">P117</strain>
    </source>
</reference>
<keyword evidence="4" id="KW-1185">Reference proteome</keyword>
<evidence type="ECO:0000313" key="4">
    <source>
        <dbReference type="Proteomes" id="UP001253545"/>
    </source>
</evidence>
<dbReference type="RefSeq" id="WP_311367528.1">
    <property type="nucleotide sequence ID" value="NZ_JAVRHX010000001.1"/>
</dbReference>
<feature type="signal peptide" evidence="2">
    <location>
        <begin position="1"/>
        <end position="21"/>
    </location>
</feature>
<gene>
    <name evidence="3" type="ORF">RM552_04205</name>
</gene>
<accession>A0ABU2ZN53</accession>
<dbReference type="Proteomes" id="UP001253545">
    <property type="component" value="Unassembled WGS sequence"/>
</dbReference>
<comment type="caution">
    <text evidence="3">The sequence shown here is derived from an EMBL/GenBank/DDBJ whole genome shotgun (WGS) entry which is preliminary data.</text>
</comment>
<evidence type="ECO:0000313" key="3">
    <source>
        <dbReference type="EMBL" id="MDT0594040.1"/>
    </source>
</evidence>